<sequence length="200" mass="22315">MIGYLRGTVNQLFIDCCFIDVQGVGYRVFIATTTRNQLIINNEVTLFTYLNVREDAMQLYGFYTQMEYDIFIKLISVSGIGPKVALGILSAITVEKLCQALGQKQVSILTKLPGIGKKTAERLILELEDKIGAIAEQKDALENVDSLEFEGKEDVVTETTQALISLGYTQAEFMPILKNLKSIDSVESAIKFVLKEFAKR</sequence>
<keyword evidence="5 6" id="KW-0234">DNA repair</keyword>
<dbReference type="GO" id="GO:0048476">
    <property type="term" value="C:Holliday junction resolvase complex"/>
    <property type="evidence" value="ECO:0007669"/>
    <property type="project" value="UniProtKB-UniRule"/>
</dbReference>
<name>A0A9Y2AKP9_9FIRM</name>
<dbReference type="GO" id="GO:0006281">
    <property type="term" value="P:DNA repair"/>
    <property type="evidence" value="ECO:0007669"/>
    <property type="project" value="UniProtKB-UniRule"/>
</dbReference>
<dbReference type="InterPro" id="IPR003583">
    <property type="entry name" value="Hlx-hairpin-Hlx_DNA-bd_motif"/>
</dbReference>
<dbReference type="GO" id="GO:0009378">
    <property type="term" value="F:four-way junction helicase activity"/>
    <property type="evidence" value="ECO:0007669"/>
    <property type="project" value="InterPro"/>
</dbReference>
<dbReference type="KEGG" id="sgbi:P3F81_05605"/>
<reference evidence="9" key="1">
    <citation type="submission" date="2023-03" db="EMBL/GenBank/DDBJ databases">
        <title>Selenobaculum gbiensis gen. nov. sp. nov., a new bacterium isolated from the gut microbiota of IBD patient.</title>
        <authorList>
            <person name="Yeo S."/>
            <person name="Park H."/>
            <person name="Huh C.S."/>
        </authorList>
    </citation>
    <scope>NUCLEOTIDE SEQUENCE</scope>
    <source>
        <strain evidence="9">ICN-92133</strain>
    </source>
</reference>
<evidence type="ECO:0000256" key="7">
    <source>
        <dbReference type="SAM" id="Coils"/>
    </source>
</evidence>
<dbReference type="SMART" id="SM00278">
    <property type="entry name" value="HhH1"/>
    <property type="match status" value="2"/>
</dbReference>
<protein>
    <recommendedName>
        <fullName evidence="6">Holliday junction branch migration complex subunit RuvA</fullName>
    </recommendedName>
</protein>
<keyword evidence="2 6" id="KW-0227">DNA damage</keyword>
<evidence type="ECO:0000259" key="8">
    <source>
        <dbReference type="SMART" id="SM00278"/>
    </source>
</evidence>
<comment type="domain">
    <text evidence="6">Has three domains with a flexible linker between the domains II and III and assumes an 'L' shape. Domain III is highly mobile and contacts RuvB.</text>
</comment>
<feature type="domain" description="Helix-hairpin-helix DNA-binding motif class 1" evidence="8">
    <location>
        <begin position="107"/>
        <end position="126"/>
    </location>
</feature>
<comment type="caution">
    <text evidence="6">Lacks conserved residue(s) required for the propagation of feature annotation.</text>
</comment>
<dbReference type="GO" id="GO:0005524">
    <property type="term" value="F:ATP binding"/>
    <property type="evidence" value="ECO:0007669"/>
    <property type="project" value="InterPro"/>
</dbReference>
<dbReference type="GO" id="GO:0000400">
    <property type="term" value="F:four-way junction DNA binding"/>
    <property type="evidence" value="ECO:0007669"/>
    <property type="project" value="UniProtKB-UniRule"/>
</dbReference>
<feature type="domain" description="Helix-hairpin-helix DNA-binding motif class 1" evidence="8">
    <location>
        <begin position="72"/>
        <end position="91"/>
    </location>
</feature>
<dbReference type="InterPro" id="IPR010994">
    <property type="entry name" value="RuvA_2-like"/>
</dbReference>
<evidence type="ECO:0000256" key="5">
    <source>
        <dbReference type="ARBA" id="ARBA00023204"/>
    </source>
</evidence>
<comment type="subunit">
    <text evidence="6">Homotetramer. Forms an RuvA(8)-RuvB(12)-Holliday junction (HJ) complex. HJ DNA is sandwiched between 2 RuvA tetramers; dsDNA enters through RuvA and exits via RuvB. An RuvB hexamer assembles on each DNA strand where it exits the tetramer. Each RuvB hexamer is contacted by two RuvA subunits (via domain III) on 2 adjacent RuvB subunits; this complex drives branch migration. In the full resolvosome a probable DNA-RuvA(4)-RuvB(12)-RuvC(2) complex forms which resolves the HJ.</text>
</comment>
<dbReference type="GO" id="GO:0009379">
    <property type="term" value="C:Holliday junction helicase complex"/>
    <property type="evidence" value="ECO:0007669"/>
    <property type="project" value="InterPro"/>
</dbReference>
<proteinExistence type="inferred from homology"/>
<dbReference type="InterPro" id="IPR000085">
    <property type="entry name" value="RuvA"/>
</dbReference>
<dbReference type="GO" id="GO:0016787">
    <property type="term" value="F:hydrolase activity"/>
    <property type="evidence" value="ECO:0007669"/>
    <property type="project" value="UniProtKB-KW"/>
</dbReference>
<dbReference type="InterPro" id="IPR013849">
    <property type="entry name" value="DNA_helicase_Holl-junc_RuvA_I"/>
</dbReference>
<dbReference type="Pfam" id="PF01330">
    <property type="entry name" value="RuvA_N"/>
    <property type="match status" value="1"/>
</dbReference>
<feature type="coiled-coil region" evidence="7">
    <location>
        <begin position="117"/>
        <end position="144"/>
    </location>
</feature>
<organism evidence="9 10">
    <name type="scientific">Selenobaculum gibii</name>
    <dbReference type="NCBI Taxonomy" id="3054208"/>
    <lineage>
        <taxon>Bacteria</taxon>
        <taxon>Bacillati</taxon>
        <taxon>Bacillota</taxon>
        <taxon>Negativicutes</taxon>
        <taxon>Selenomonadales</taxon>
        <taxon>Selenomonadaceae</taxon>
        <taxon>Selenobaculum</taxon>
    </lineage>
</organism>
<comment type="subcellular location">
    <subcellularLocation>
        <location evidence="6">Cytoplasm</location>
    </subcellularLocation>
</comment>
<evidence type="ECO:0000313" key="9">
    <source>
        <dbReference type="EMBL" id="WIW71767.1"/>
    </source>
</evidence>
<dbReference type="InterPro" id="IPR012340">
    <property type="entry name" value="NA-bd_OB-fold"/>
</dbReference>
<keyword evidence="4 6" id="KW-0233">DNA recombination</keyword>
<comment type="function">
    <text evidence="6">The RuvA-RuvB-RuvC complex processes Holliday junction (HJ) DNA during genetic recombination and DNA repair, while the RuvA-RuvB complex plays an important role in the rescue of blocked DNA replication forks via replication fork reversal (RFR). RuvA specifically binds to HJ cruciform DNA, conferring on it an open structure. The RuvB hexamer acts as an ATP-dependent pump, pulling dsDNA into and through the RuvAB complex. HJ branch migration allows RuvC to scan DNA until it finds its consensus sequence, where it cleaves and resolves the cruciform DNA.</text>
</comment>
<dbReference type="SUPFAM" id="SSF50249">
    <property type="entry name" value="Nucleic acid-binding proteins"/>
    <property type="match status" value="1"/>
</dbReference>
<evidence type="ECO:0000313" key="10">
    <source>
        <dbReference type="Proteomes" id="UP001243623"/>
    </source>
</evidence>
<dbReference type="Pfam" id="PF14520">
    <property type="entry name" value="HHH_5"/>
    <property type="match status" value="1"/>
</dbReference>
<dbReference type="HAMAP" id="MF_00031">
    <property type="entry name" value="DNA_HJ_migration_RuvA"/>
    <property type="match status" value="1"/>
</dbReference>
<dbReference type="RefSeq" id="WP_147668263.1">
    <property type="nucleotide sequence ID" value="NZ_CP120678.1"/>
</dbReference>
<dbReference type="Pfam" id="PF07499">
    <property type="entry name" value="RuvA_C"/>
    <property type="match status" value="1"/>
</dbReference>
<dbReference type="AlphaFoldDB" id="A0A9Y2AKP9"/>
<keyword evidence="1 6" id="KW-0963">Cytoplasm</keyword>
<keyword evidence="9" id="KW-0378">Hydrolase</keyword>
<keyword evidence="3 6" id="KW-0238">DNA-binding</keyword>
<evidence type="ECO:0000256" key="6">
    <source>
        <dbReference type="HAMAP-Rule" id="MF_00031"/>
    </source>
</evidence>
<evidence type="ECO:0000256" key="3">
    <source>
        <dbReference type="ARBA" id="ARBA00023125"/>
    </source>
</evidence>
<dbReference type="NCBIfam" id="TIGR00084">
    <property type="entry name" value="ruvA"/>
    <property type="match status" value="1"/>
</dbReference>
<evidence type="ECO:0000256" key="1">
    <source>
        <dbReference type="ARBA" id="ARBA00022490"/>
    </source>
</evidence>
<feature type="region of interest" description="Domain III" evidence="6">
    <location>
        <begin position="142"/>
        <end position="200"/>
    </location>
</feature>
<dbReference type="SUPFAM" id="SSF47781">
    <property type="entry name" value="RuvA domain 2-like"/>
    <property type="match status" value="1"/>
</dbReference>
<dbReference type="InterPro" id="IPR011114">
    <property type="entry name" value="RuvA_C"/>
</dbReference>
<evidence type="ECO:0000256" key="4">
    <source>
        <dbReference type="ARBA" id="ARBA00023172"/>
    </source>
</evidence>
<comment type="similarity">
    <text evidence="6">Belongs to the RuvA family.</text>
</comment>
<dbReference type="Gene3D" id="2.40.50.140">
    <property type="entry name" value="Nucleic acid-binding proteins"/>
    <property type="match status" value="1"/>
</dbReference>
<dbReference type="GO" id="GO:0006310">
    <property type="term" value="P:DNA recombination"/>
    <property type="evidence" value="ECO:0007669"/>
    <property type="project" value="UniProtKB-UniRule"/>
</dbReference>
<gene>
    <name evidence="6 9" type="primary">ruvA</name>
    <name evidence="9" type="ORF">P3F81_05605</name>
</gene>
<dbReference type="GO" id="GO:0005737">
    <property type="term" value="C:cytoplasm"/>
    <property type="evidence" value="ECO:0007669"/>
    <property type="project" value="UniProtKB-SubCell"/>
</dbReference>
<accession>A0A9Y2AKP9</accession>
<keyword evidence="10" id="KW-1185">Reference proteome</keyword>
<dbReference type="Gene3D" id="1.10.150.20">
    <property type="entry name" value="5' to 3' exonuclease, C-terminal subdomain"/>
    <property type="match status" value="1"/>
</dbReference>
<keyword evidence="7" id="KW-0175">Coiled coil</keyword>
<dbReference type="EMBL" id="CP120678">
    <property type="protein sequence ID" value="WIW71767.1"/>
    <property type="molecule type" value="Genomic_DNA"/>
</dbReference>
<evidence type="ECO:0000256" key="2">
    <source>
        <dbReference type="ARBA" id="ARBA00022763"/>
    </source>
</evidence>
<dbReference type="Proteomes" id="UP001243623">
    <property type="component" value="Chromosome"/>
</dbReference>